<protein>
    <submittedName>
        <fullName evidence="1">DUF932 domain-containing protein</fullName>
    </submittedName>
</protein>
<evidence type="ECO:0000313" key="2">
    <source>
        <dbReference type="Proteomes" id="UP000321323"/>
    </source>
</evidence>
<accession>A0ABZ1URR0</accession>
<organism evidence="1 2">
    <name type="scientific">[Empedobacter] haloabium</name>
    <dbReference type="NCBI Taxonomy" id="592317"/>
    <lineage>
        <taxon>Bacteria</taxon>
        <taxon>Pseudomonadati</taxon>
        <taxon>Pseudomonadota</taxon>
        <taxon>Betaproteobacteria</taxon>
        <taxon>Burkholderiales</taxon>
        <taxon>Oxalobacteraceae</taxon>
        <taxon>Telluria group</taxon>
        <taxon>Telluria group incertae sedis</taxon>
    </lineage>
</organism>
<sequence length="355" mass="39820">MKSGRNLRDLAVELRRQLNAKQDLLAPSRLIQCDTGPGGTCELALDVAGDRRAYIVSDIAMHQLAEKLKIPFGYFERMRRERPELLDENVNTWLQASGNENRLVRTLDGRVRAFLSDRYRRLDNYDVAEFVLPILERLPGAVPASTELTESRMYIKYICRRLQCEVAPGDMVCAGVVVSNSEVGWGHLTVEPLLYRLVCSNGLIAKDLVLRKKHLGKTMQLQEAAVELYKEDTLQADDRAILLKVRDMVEAAVSDVTFRLIVDKLRRTAGIKLADDPVKSVEVLAHRFALSEDERSGVLRSLIEGSQLSGYGLVNAVTSYSQDVLDYDRATELETVGGRLVSLSDSEWREIADPA</sequence>
<dbReference type="Pfam" id="PF06067">
    <property type="entry name" value="DUF932"/>
    <property type="match status" value="1"/>
</dbReference>
<dbReference type="Proteomes" id="UP000321323">
    <property type="component" value="Chromosome"/>
</dbReference>
<dbReference type="EMBL" id="CP136508">
    <property type="protein sequence ID" value="WUR15416.1"/>
    <property type="molecule type" value="Genomic_DNA"/>
</dbReference>
<reference evidence="1 2" key="1">
    <citation type="journal article" date="2019" name="Int. J. Syst. Evol. Microbiol.">
        <title>The Draft Whole-Genome Sequence of the Antibiotic Producer Empedobacter haloabium ATCC 31962 Provides Indications for Its Taxonomic Reclassification.</title>
        <authorList>
            <person name="Miess H."/>
            <person name="Arlt P."/>
            <person name="Apel A.K."/>
            <person name="Weber T."/>
            <person name="Nieselt K."/>
            <person name="Hanssen F."/>
            <person name="Czemmel S."/>
            <person name="Nahnsen S."/>
            <person name="Gross H."/>
        </authorList>
    </citation>
    <scope>NUCLEOTIDE SEQUENCE [LARGE SCALE GENOMIC DNA]</scope>
    <source>
        <strain evidence="1 2">ATCC 31962</strain>
    </source>
</reference>
<evidence type="ECO:0000313" key="1">
    <source>
        <dbReference type="EMBL" id="WUR15416.1"/>
    </source>
</evidence>
<name>A0ABZ1URR0_9BURK</name>
<keyword evidence="2" id="KW-1185">Reference proteome</keyword>
<proteinExistence type="predicted"/>
<gene>
    <name evidence="1" type="ORF">E7V67_010030</name>
</gene>
<dbReference type="InterPro" id="IPR026325">
    <property type="entry name" value="DUF932"/>
</dbReference>